<comment type="caution">
    <text evidence="1">The sequence shown here is derived from an EMBL/GenBank/DDBJ whole genome shotgun (WGS) entry which is preliminary data.</text>
</comment>
<keyword evidence="1" id="KW-0808">Transferase</keyword>
<dbReference type="GO" id="GO:0016301">
    <property type="term" value="F:kinase activity"/>
    <property type="evidence" value="ECO:0007669"/>
    <property type="project" value="UniProtKB-KW"/>
</dbReference>
<dbReference type="SUPFAM" id="SSF141251">
    <property type="entry name" value="Kinase-associated protein B-like"/>
    <property type="match status" value="1"/>
</dbReference>
<evidence type="ECO:0000313" key="1">
    <source>
        <dbReference type="EMBL" id="MBP2240484.1"/>
    </source>
</evidence>
<dbReference type="Pfam" id="PF08810">
    <property type="entry name" value="KapB"/>
    <property type="match status" value="1"/>
</dbReference>
<keyword evidence="1" id="KW-0418">Kinase</keyword>
<dbReference type="Gene3D" id="2.30.30.430">
    <property type="entry name" value="Kinase associated protein B domain"/>
    <property type="match status" value="1"/>
</dbReference>
<dbReference type="InterPro" id="IPR014916">
    <property type="entry name" value="KapB"/>
</dbReference>
<proteinExistence type="predicted"/>
<accession>A0ABS4RCP4</accession>
<dbReference type="EMBL" id="JAGIKZ010000003">
    <property type="protein sequence ID" value="MBP2240484.1"/>
    <property type="molecule type" value="Genomic_DNA"/>
</dbReference>
<dbReference type="RefSeq" id="WP_066397250.1">
    <property type="nucleotide sequence ID" value="NZ_JAGIKZ010000003.1"/>
</dbReference>
<name>A0ABS4RCP4_9BACI</name>
<organism evidence="1 2">
    <name type="scientific">Cytobacillus eiseniae</name>
    <dbReference type="NCBI Taxonomy" id="762947"/>
    <lineage>
        <taxon>Bacteria</taxon>
        <taxon>Bacillati</taxon>
        <taxon>Bacillota</taxon>
        <taxon>Bacilli</taxon>
        <taxon>Bacillales</taxon>
        <taxon>Bacillaceae</taxon>
        <taxon>Cytobacillus</taxon>
    </lineage>
</organism>
<evidence type="ECO:0000313" key="2">
    <source>
        <dbReference type="Proteomes" id="UP001519293"/>
    </source>
</evidence>
<protein>
    <submittedName>
        <fullName evidence="1">Kinase-associated protein B</fullName>
    </submittedName>
</protein>
<keyword evidence="2" id="KW-1185">Reference proteome</keyword>
<dbReference type="InterPro" id="IPR038080">
    <property type="entry name" value="KapB_sf"/>
</dbReference>
<dbReference type="Proteomes" id="UP001519293">
    <property type="component" value="Unassembled WGS sequence"/>
</dbReference>
<reference evidence="1 2" key="1">
    <citation type="submission" date="2021-03" db="EMBL/GenBank/DDBJ databases">
        <title>Genomic Encyclopedia of Type Strains, Phase IV (KMG-IV): sequencing the most valuable type-strain genomes for metagenomic binning, comparative biology and taxonomic classification.</title>
        <authorList>
            <person name="Goeker M."/>
        </authorList>
    </citation>
    <scope>NUCLEOTIDE SEQUENCE [LARGE SCALE GENOMIC DNA]</scope>
    <source>
        <strain evidence="1 2">DSM 26675</strain>
    </source>
</reference>
<gene>
    <name evidence="1" type="ORF">J2Z40_001039</name>
</gene>
<dbReference type="SMART" id="SM01298">
    <property type="entry name" value="KapB"/>
    <property type="match status" value="1"/>
</dbReference>
<sequence>MEEIKVGDKVRAHYKSGTYIGEVTDIRPQHYLVRVLAVVKHPMQGDLHSPKDGDALFFHERKALAYREQTNVPLKMVKHFEEDIPDYTDSLKLALKNMKQELEGISSPWAEQSLKNIASLEKDYFK</sequence>